<gene>
    <name evidence="1" type="primary">YO7T</name>
</gene>
<protein>
    <submittedName>
        <fullName evidence="1">Pseudouridine synthase YOR243C</fullName>
    </submittedName>
</protein>
<dbReference type="GO" id="GO:0009982">
    <property type="term" value="F:pseudouridine synthase activity"/>
    <property type="evidence" value="ECO:0007669"/>
    <property type="project" value="InterPro"/>
</dbReference>
<dbReference type="InterPro" id="IPR001656">
    <property type="entry name" value="PsdUridine_synth_TruD"/>
</dbReference>
<dbReference type="PANTHER" id="PTHR13326:SF21">
    <property type="entry name" value="PSEUDOURIDYLATE SYNTHASE PUS7L"/>
    <property type="match status" value="1"/>
</dbReference>
<proteinExistence type="evidence at transcript level"/>
<name>C1C1Y2_CALCM</name>
<sequence length="114" mass="12919">MEEGASHEAKFGISEYITKDVDGFRGILKHRYSDFLVNEVDLDGKIIRFSGPSLPKVEPVKVEAKDLDYTVHGELSAEVKALFSPLTWTRLIQMSKKYAGNDIYSHLEVVFLNK</sequence>
<evidence type="ECO:0000313" key="1">
    <source>
        <dbReference type="EMBL" id="ACO15285.1"/>
    </source>
</evidence>
<reference evidence="1" key="1">
    <citation type="submission" date="2009-03" db="EMBL/GenBank/DDBJ databases">
        <title>Caligus clemensi ESTs and full-length cDNAs.</title>
        <authorList>
            <person name="Yasuike M."/>
            <person name="von Schalburg K."/>
            <person name="Cooper G."/>
            <person name="Leong J."/>
            <person name="Jones S.R.M."/>
            <person name="Koop B.F."/>
        </authorList>
    </citation>
    <scope>NUCLEOTIDE SEQUENCE</scope>
    <source>
        <tissue evidence="1">Whole</tissue>
    </source>
</reference>
<dbReference type="AlphaFoldDB" id="C1C1Y2"/>
<dbReference type="GO" id="GO:0003723">
    <property type="term" value="F:RNA binding"/>
    <property type="evidence" value="ECO:0007669"/>
    <property type="project" value="InterPro"/>
</dbReference>
<organism evidence="1">
    <name type="scientific">Caligus clemensi</name>
    <name type="common">Sea louse</name>
    <dbReference type="NCBI Taxonomy" id="344056"/>
    <lineage>
        <taxon>Eukaryota</taxon>
        <taxon>Metazoa</taxon>
        <taxon>Ecdysozoa</taxon>
        <taxon>Arthropoda</taxon>
        <taxon>Crustacea</taxon>
        <taxon>Multicrustacea</taxon>
        <taxon>Hexanauplia</taxon>
        <taxon>Copepoda</taxon>
        <taxon>Siphonostomatoida</taxon>
        <taxon>Caligidae</taxon>
        <taxon>Caligus</taxon>
    </lineage>
</organism>
<dbReference type="PANTHER" id="PTHR13326">
    <property type="entry name" value="TRNA PSEUDOURIDINE SYNTHASE D"/>
    <property type="match status" value="1"/>
</dbReference>
<dbReference type="GO" id="GO:0005634">
    <property type="term" value="C:nucleus"/>
    <property type="evidence" value="ECO:0007669"/>
    <property type="project" value="TreeGrafter"/>
</dbReference>
<dbReference type="EMBL" id="BT080861">
    <property type="protein sequence ID" value="ACO15285.1"/>
    <property type="molecule type" value="mRNA"/>
</dbReference>
<dbReference type="GO" id="GO:0001522">
    <property type="term" value="P:pseudouridine synthesis"/>
    <property type="evidence" value="ECO:0007669"/>
    <property type="project" value="InterPro"/>
</dbReference>
<accession>C1C1Y2</accession>